<dbReference type="InterPro" id="IPR017665">
    <property type="entry name" value="Guanylate_kinase"/>
</dbReference>
<sequence length="211" mass="24001">MVSTVSALRRRNGLLIIVSAPSGTGKTTVCDALLADMPELRRSVSFTTRPPRKGEREGEHYHFVANEQFKRELDRGNFVEWAEVHGNLYGTPRDFIDRRMRASKDTVLVIDVQGARSIKNLFPEAVLIFLLPPSLAELKRRLKMRAYGRNEDVGLRLRNALAEFSCYPTYDYLVVNDDVAKAASVLRGIIMAERHRANRLRFPADPDTKTR</sequence>
<name>A0A419F734_9BACT</name>
<dbReference type="GO" id="GO:0005829">
    <property type="term" value="C:cytosol"/>
    <property type="evidence" value="ECO:0007669"/>
    <property type="project" value="TreeGrafter"/>
</dbReference>
<dbReference type="FunFam" id="3.30.63.10:FF:000002">
    <property type="entry name" value="Guanylate kinase 1"/>
    <property type="match status" value="1"/>
</dbReference>
<keyword evidence="4 9" id="KW-0808">Transferase</keyword>
<evidence type="ECO:0000313" key="12">
    <source>
        <dbReference type="Proteomes" id="UP000285961"/>
    </source>
</evidence>
<evidence type="ECO:0000256" key="2">
    <source>
        <dbReference type="ARBA" id="ARBA00012961"/>
    </source>
</evidence>
<dbReference type="InterPro" id="IPR008145">
    <property type="entry name" value="GK/Ca_channel_bsu"/>
</dbReference>
<dbReference type="InterPro" id="IPR008144">
    <property type="entry name" value="Guanylate_kin-like_dom"/>
</dbReference>
<dbReference type="Pfam" id="PF00625">
    <property type="entry name" value="Guanylate_kin"/>
    <property type="match status" value="1"/>
</dbReference>
<reference evidence="11 12" key="1">
    <citation type="journal article" date="2017" name="ISME J.">
        <title>Energy and carbon metabolisms in a deep terrestrial subsurface fluid microbial community.</title>
        <authorList>
            <person name="Momper L."/>
            <person name="Jungbluth S.P."/>
            <person name="Lee M.D."/>
            <person name="Amend J.P."/>
        </authorList>
    </citation>
    <scope>NUCLEOTIDE SEQUENCE [LARGE SCALE GENOMIC DNA]</scope>
    <source>
        <strain evidence="11">SURF_17</strain>
    </source>
</reference>
<dbReference type="InterPro" id="IPR020590">
    <property type="entry name" value="Guanylate_kinase_CS"/>
</dbReference>
<protein>
    <recommendedName>
        <fullName evidence="3 9">Guanylate kinase</fullName>
        <ecNumber evidence="2 9">2.7.4.8</ecNumber>
    </recommendedName>
    <alternativeName>
        <fullName evidence="8 9">GMP kinase</fullName>
    </alternativeName>
</protein>
<feature type="domain" description="Guanylate kinase-like" evidence="10">
    <location>
        <begin position="13"/>
        <end position="191"/>
    </location>
</feature>
<dbReference type="PANTHER" id="PTHR23117">
    <property type="entry name" value="GUANYLATE KINASE-RELATED"/>
    <property type="match status" value="1"/>
</dbReference>
<evidence type="ECO:0000259" key="10">
    <source>
        <dbReference type="PROSITE" id="PS50052"/>
    </source>
</evidence>
<dbReference type="EMBL" id="QZKI01000018">
    <property type="protein sequence ID" value="RJP74227.1"/>
    <property type="molecule type" value="Genomic_DNA"/>
</dbReference>
<evidence type="ECO:0000256" key="5">
    <source>
        <dbReference type="ARBA" id="ARBA00022741"/>
    </source>
</evidence>
<dbReference type="GO" id="GO:0005524">
    <property type="term" value="F:ATP binding"/>
    <property type="evidence" value="ECO:0007669"/>
    <property type="project" value="UniProtKB-UniRule"/>
</dbReference>
<dbReference type="NCBIfam" id="TIGR03263">
    <property type="entry name" value="guanyl_kin"/>
    <property type="match status" value="1"/>
</dbReference>
<evidence type="ECO:0000256" key="9">
    <source>
        <dbReference type="HAMAP-Rule" id="MF_00328"/>
    </source>
</evidence>
<evidence type="ECO:0000256" key="4">
    <source>
        <dbReference type="ARBA" id="ARBA00022679"/>
    </source>
</evidence>
<evidence type="ECO:0000256" key="1">
    <source>
        <dbReference type="ARBA" id="ARBA00005790"/>
    </source>
</evidence>
<organism evidence="11 12">
    <name type="scientific">Candidatus Abyssobacteria bacterium SURF_17</name>
    <dbReference type="NCBI Taxonomy" id="2093361"/>
    <lineage>
        <taxon>Bacteria</taxon>
        <taxon>Pseudomonadati</taxon>
        <taxon>Candidatus Hydrogenedentota</taxon>
        <taxon>Candidatus Abyssobacteria</taxon>
    </lineage>
</organism>
<comment type="subcellular location">
    <subcellularLocation>
        <location evidence="9">Cytoplasm</location>
    </subcellularLocation>
</comment>
<keyword evidence="6 9" id="KW-0418">Kinase</keyword>
<dbReference type="Proteomes" id="UP000285961">
    <property type="component" value="Unassembled WGS sequence"/>
</dbReference>
<dbReference type="AlphaFoldDB" id="A0A419F734"/>
<dbReference type="PANTHER" id="PTHR23117:SF13">
    <property type="entry name" value="GUANYLATE KINASE"/>
    <property type="match status" value="1"/>
</dbReference>
<comment type="function">
    <text evidence="9">Essential for recycling GMP and indirectly, cGMP.</text>
</comment>
<dbReference type="Gene3D" id="3.40.50.300">
    <property type="entry name" value="P-loop containing nucleotide triphosphate hydrolases"/>
    <property type="match status" value="2"/>
</dbReference>
<gene>
    <name evidence="9" type="primary">gmk</name>
    <name evidence="11" type="ORF">C4532_02985</name>
</gene>
<accession>A0A419F734</accession>
<feature type="binding site" evidence="9">
    <location>
        <begin position="20"/>
        <end position="27"/>
    </location>
    <ligand>
        <name>ATP</name>
        <dbReference type="ChEBI" id="CHEBI:30616"/>
    </ligand>
</feature>
<proteinExistence type="inferred from homology"/>
<evidence type="ECO:0000256" key="7">
    <source>
        <dbReference type="ARBA" id="ARBA00022840"/>
    </source>
</evidence>
<dbReference type="CDD" id="cd00071">
    <property type="entry name" value="GMPK"/>
    <property type="match status" value="1"/>
</dbReference>
<dbReference type="InterPro" id="IPR027417">
    <property type="entry name" value="P-loop_NTPase"/>
</dbReference>
<evidence type="ECO:0000256" key="6">
    <source>
        <dbReference type="ARBA" id="ARBA00022777"/>
    </source>
</evidence>
<dbReference type="SMART" id="SM00072">
    <property type="entry name" value="GuKc"/>
    <property type="match status" value="1"/>
</dbReference>
<dbReference type="EC" id="2.7.4.8" evidence="2 9"/>
<dbReference type="Gene3D" id="3.30.63.10">
    <property type="entry name" value="Guanylate Kinase phosphate binding domain"/>
    <property type="match status" value="1"/>
</dbReference>
<dbReference type="GO" id="GO:0004385">
    <property type="term" value="F:GMP kinase activity"/>
    <property type="evidence" value="ECO:0007669"/>
    <property type="project" value="UniProtKB-UniRule"/>
</dbReference>
<dbReference type="SUPFAM" id="SSF52540">
    <property type="entry name" value="P-loop containing nucleoside triphosphate hydrolases"/>
    <property type="match status" value="1"/>
</dbReference>
<comment type="similarity">
    <text evidence="1 9">Belongs to the guanylate kinase family.</text>
</comment>
<evidence type="ECO:0000256" key="3">
    <source>
        <dbReference type="ARBA" id="ARBA00016296"/>
    </source>
</evidence>
<dbReference type="PROSITE" id="PS50052">
    <property type="entry name" value="GUANYLATE_KINASE_2"/>
    <property type="match status" value="1"/>
</dbReference>
<keyword evidence="7 9" id="KW-0067">ATP-binding</keyword>
<comment type="catalytic activity">
    <reaction evidence="9">
        <text>GMP + ATP = GDP + ADP</text>
        <dbReference type="Rhea" id="RHEA:20780"/>
        <dbReference type="ChEBI" id="CHEBI:30616"/>
        <dbReference type="ChEBI" id="CHEBI:58115"/>
        <dbReference type="ChEBI" id="CHEBI:58189"/>
        <dbReference type="ChEBI" id="CHEBI:456216"/>
        <dbReference type="EC" id="2.7.4.8"/>
    </reaction>
</comment>
<keyword evidence="9" id="KW-0963">Cytoplasm</keyword>
<comment type="caution">
    <text evidence="11">The sequence shown here is derived from an EMBL/GenBank/DDBJ whole genome shotgun (WGS) entry which is preliminary data.</text>
</comment>
<keyword evidence="5 9" id="KW-0547">Nucleotide-binding</keyword>
<dbReference type="HAMAP" id="MF_00328">
    <property type="entry name" value="Guanylate_kinase"/>
    <property type="match status" value="1"/>
</dbReference>
<evidence type="ECO:0000313" key="11">
    <source>
        <dbReference type="EMBL" id="RJP74227.1"/>
    </source>
</evidence>
<dbReference type="PROSITE" id="PS00856">
    <property type="entry name" value="GUANYLATE_KINASE_1"/>
    <property type="match status" value="1"/>
</dbReference>
<evidence type="ECO:0000256" key="8">
    <source>
        <dbReference type="ARBA" id="ARBA00030128"/>
    </source>
</evidence>